<evidence type="ECO:0000313" key="1">
    <source>
        <dbReference type="EMBL" id="BBJ00126.1"/>
    </source>
</evidence>
<dbReference type="Pfam" id="PF05768">
    <property type="entry name" value="Glrx-like"/>
    <property type="match status" value="1"/>
</dbReference>
<dbReference type="EMBL" id="AP019536">
    <property type="protein sequence ID" value="BBJ00126.1"/>
    <property type="molecule type" value="Genomic_DNA"/>
</dbReference>
<protein>
    <submittedName>
        <fullName evidence="1">Glutaredoxin family protein</fullName>
    </submittedName>
</protein>
<dbReference type="InterPro" id="IPR036249">
    <property type="entry name" value="Thioredoxin-like_sf"/>
</dbReference>
<sequence length="74" mass="8171">MTALALYGTSCCHLCEQAEAILHEAGLAAEHIDIAEDDELLERYGIRIPVLRRADNDAELGWPFDAEAVADFLK</sequence>
<dbReference type="SUPFAM" id="SSF52833">
    <property type="entry name" value="Thioredoxin-like"/>
    <property type="match status" value="1"/>
</dbReference>
<dbReference type="Gene3D" id="3.40.30.10">
    <property type="entry name" value="Glutaredoxin"/>
    <property type="match status" value="1"/>
</dbReference>
<organism evidence="1 2">
    <name type="scientific">Ferrigenium kumadai</name>
    <dbReference type="NCBI Taxonomy" id="1682490"/>
    <lineage>
        <taxon>Bacteria</taxon>
        <taxon>Pseudomonadati</taxon>
        <taxon>Pseudomonadota</taxon>
        <taxon>Betaproteobacteria</taxon>
        <taxon>Nitrosomonadales</taxon>
        <taxon>Gallionellaceae</taxon>
        <taxon>Ferrigenium</taxon>
    </lineage>
</organism>
<gene>
    <name evidence="1" type="ORF">FGKAn22_18180</name>
</gene>
<dbReference type="RefSeq" id="WP_212785376.1">
    <property type="nucleotide sequence ID" value="NZ_AP019536.1"/>
</dbReference>
<dbReference type="AlphaFoldDB" id="A0AAN1T1C3"/>
<evidence type="ECO:0000313" key="2">
    <source>
        <dbReference type="Proteomes" id="UP001319121"/>
    </source>
</evidence>
<dbReference type="KEGG" id="fku:FGKAn22_18180"/>
<keyword evidence="2" id="KW-1185">Reference proteome</keyword>
<accession>A0AAN1T1C3</accession>
<name>A0AAN1T1C3_9PROT</name>
<proteinExistence type="predicted"/>
<reference evidence="1 2" key="1">
    <citation type="submission" date="2019-03" db="EMBL/GenBank/DDBJ databases">
        <title>Complete genome sequence of Ferrigenium kumadai strain An22, a microaerophilic iron-oxidizing bacterium isolated from a paddy field soil.</title>
        <authorList>
            <person name="Watanabe T."/>
            <person name="Asakawa S."/>
        </authorList>
    </citation>
    <scope>NUCLEOTIDE SEQUENCE [LARGE SCALE GENOMIC DNA]</scope>
    <source>
        <strain evidence="1 2">An22</strain>
    </source>
</reference>
<dbReference type="Proteomes" id="UP001319121">
    <property type="component" value="Chromosome"/>
</dbReference>
<dbReference type="InterPro" id="IPR008554">
    <property type="entry name" value="Glutaredoxin-like"/>
</dbReference>